<dbReference type="RefSeq" id="WP_112717719.1">
    <property type="nucleotide sequence ID" value="NZ_LS483250.1"/>
</dbReference>
<gene>
    <name evidence="2" type="ORF">MORIYA_3959</name>
</gene>
<keyword evidence="3" id="KW-1185">Reference proteome</keyword>
<dbReference type="KEGG" id="mya:MORIYA_3959"/>
<accession>A0A330LWT1</accession>
<feature type="transmembrane region" description="Helical" evidence="1">
    <location>
        <begin position="116"/>
        <end position="140"/>
    </location>
</feature>
<evidence type="ECO:0000256" key="1">
    <source>
        <dbReference type="SAM" id="Phobius"/>
    </source>
</evidence>
<feature type="transmembrane region" description="Helical" evidence="1">
    <location>
        <begin position="65"/>
        <end position="82"/>
    </location>
</feature>
<organism evidence="2 3">
    <name type="scientific">Moritella yayanosii</name>
    <dbReference type="NCBI Taxonomy" id="69539"/>
    <lineage>
        <taxon>Bacteria</taxon>
        <taxon>Pseudomonadati</taxon>
        <taxon>Pseudomonadota</taxon>
        <taxon>Gammaproteobacteria</taxon>
        <taxon>Alteromonadales</taxon>
        <taxon>Moritellaceae</taxon>
        <taxon>Moritella</taxon>
    </lineage>
</organism>
<protein>
    <submittedName>
        <fullName evidence="2">Uncharacterized protein</fullName>
    </submittedName>
</protein>
<feature type="transmembrane region" description="Helical" evidence="1">
    <location>
        <begin position="6"/>
        <end position="25"/>
    </location>
</feature>
<proteinExistence type="predicted"/>
<evidence type="ECO:0000313" key="2">
    <source>
        <dbReference type="EMBL" id="SQD80411.1"/>
    </source>
</evidence>
<keyword evidence="1" id="KW-0472">Membrane</keyword>
<sequence length="176" mass="19485">MMTDLFVVTCALLVVGVMYLPLIGAQKKSLTIFGNLQDKATKFRSTLDDDDKIADVNLMVRFSRSWLFSLTFLFVGPILALINELNVKKKANESAEEEEITSLLVQSLFFSNPLTMGLACVLIVFSVGLGKIILFTFLSFCSLGGDGSKLDTLPSKPAYELVVNLSSIYRNIRFSH</sequence>
<dbReference type="Proteomes" id="UP000250163">
    <property type="component" value="Chromosome MORIYA"/>
</dbReference>
<dbReference type="EMBL" id="LS483250">
    <property type="protein sequence ID" value="SQD80411.1"/>
    <property type="molecule type" value="Genomic_DNA"/>
</dbReference>
<evidence type="ECO:0000313" key="3">
    <source>
        <dbReference type="Proteomes" id="UP000250163"/>
    </source>
</evidence>
<reference evidence="3" key="1">
    <citation type="submission" date="2018-05" db="EMBL/GenBank/DDBJ databases">
        <authorList>
            <person name="Cea G.-C."/>
            <person name="William W."/>
        </authorList>
    </citation>
    <scope>NUCLEOTIDE SEQUENCE [LARGE SCALE GENOMIC DNA]</scope>
    <source>
        <strain evidence="3">DB21MT 5</strain>
    </source>
</reference>
<name>A0A330LWT1_9GAMM</name>
<keyword evidence="1" id="KW-0812">Transmembrane</keyword>
<keyword evidence="1" id="KW-1133">Transmembrane helix</keyword>
<dbReference type="AlphaFoldDB" id="A0A330LWT1"/>